<organism evidence="1 2">
    <name type="scientific">Coprinellus micaceus</name>
    <name type="common">Glistening ink-cap mushroom</name>
    <name type="synonym">Coprinus micaceus</name>
    <dbReference type="NCBI Taxonomy" id="71717"/>
    <lineage>
        <taxon>Eukaryota</taxon>
        <taxon>Fungi</taxon>
        <taxon>Dikarya</taxon>
        <taxon>Basidiomycota</taxon>
        <taxon>Agaricomycotina</taxon>
        <taxon>Agaricomycetes</taxon>
        <taxon>Agaricomycetidae</taxon>
        <taxon>Agaricales</taxon>
        <taxon>Agaricineae</taxon>
        <taxon>Psathyrellaceae</taxon>
        <taxon>Coprinellus</taxon>
    </lineage>
</organism>
<sequence length="306" mass="34326">MGLPKRQWHVAGARAARGPIMMGLADYANSPSLRGIHTHTQSQRLSCRSLESASNGLIKTLDRPFGFVVACAYWFFLRPRDTRPQKLIHTFIVLFFEVTGVTMLGGDAKAVLASAAVEVFAPPCELSLEVQGDACSAGSASSHLLRRRGQGQRKLAVLSLTEQIHCVGRVWDKGLLAMDTLIPINHRKQPLPTLDDDVVLWNITPVCVNYIPRSMERVLLRLPVLVQFFIYLRDFLSPQHVVPRSDSRMSVRSRPFGRVQHIGLKQSTRDSKEQPHARSYRTYTVQGPESRAGGFACPRYWLARQL</sequence>
<name>A0A4Y7S9Z5_COPMI</name>
<evidence type="ECO:0000313" key="2">
    <source>
        <dbReference type="Proteomes" id="UP000298030"/>
    </source>
</evidence>
<protein>
    <submittedName>
        <fullName evidence="1">Uncharacterized protein</fullName>
    </submittedName>
</protein>
<dbReference type="EMBL" id="QPFP01000281">
    <property type="protein sequence ID" value="TEB18200.1"/>
    <property type="molecule type" value="Genomic_DNA"/>
</dbReference>
<evidence type="ECO:0000313" key="1">
    <source>
        <dbReference type="EMBL" id="TEB18200.1"/>
    </source>
</evidence>
<gene>
    <name evidence="1" type="ORF">FA13DRAFT_1720315</name>
</gene>
<proteinExistence type="predicted"/>
<dbReference type="Proteomes" id="UP000298030">
    <property type="component" value="Unassembled WGS sequence"/>
</dbReference>
<comment type="caution">
    <text evidence="1">The sequence shown here is derived from an EMBL/GenBank/DDBJ whole genome shotgun (WGS) entry which is preliminary data.</text>
</comment>
<accession>A0A4Y7S9Z5</accession>
<keyword evidence="2" id="KW-1185">Reference proteome</keyword>
<dbReference type="AlphaFoldDB" id="A0A4Y7S9Z5"/>
<reference evidence="1 2" key="1">
    <citation type="journal article" date="2019" name="Nat. Ecol. Evol.">
        <title>Megaphylogeny resolves global patterns of mushroom evolution.</title>
        <authorList>
            <person name="Varga T."/>
            <person name="Krizsan K."/>
            <person name="Foldi C."/>
            <person name="Dima B."/>
            <person name="Sanchez-Garcia M."/>
            <person name="Sanchez-Ramirez S."/>
            <person name="Szollosi G.J."/>
            <person name="Szarkandi J.G."/>
            <person name="Papp V."/>
            <person name="Albert L."/>
            <person name="Andreopoulos W."/>
            <person name="Angelini C."/>
            <person name="Antonin V."/>
            <person name="Barry K.W."/>
            <person name="Bougher N.L."/>
            <person name="Buchanan P."/>
            <person name="Buyck B."/>
            <person name="Bense V."/>
            <person name="Catcheside P."/>
            <person name="Chovatia M."/>
            <person name="Cooper J."/>
            <person name="Damon W."/>
            <person name="Desjardin D."/>
            <person name="Finy P."/>
            <person name="Geml J."/>
            <person name="Haridas S."/>
            <person name="Hughes K."/>
            <person name="Justo A."/>
            <person name="Karasinski D."/>
            <person name="Kautmanova I."/>
            <person name="Kiss B."/>
            <person name="Kocsube S."/>
            <person name="Kotiranta H."/>
            <person name="LaButti K.M."/>
            <person name="Lechner B.E."/>
            <person name="Liimatainen K."/>
            <person name="Lipzen A."/>
            <person name="Lukacs Z."/>
            <person name="Mihaltcheva S."/>
            <person name="Morgado L.N."/>
            <person name="Niskanen T."/>
            <person name="Noordeloos M.E."/>
            <person name="Ohm R.A."/>
            <person name="Ortiz-Santana B."/>
            <person name="Ovrebo C."/>
            <person name="Racz N."/>
            <person name="Riley R."/>
            <person name="Savchenko A."/>
            <person name="Shiryaev A."/>
            <person name="Soop K."/>
            <person name="Spirin V."/>
            <person name="Szebenyi C."/>
            <person name="Tomsovsky M."/>
            <person name="Tulloss R.E."/>
            <person name="Uehling J."/>
            <person name="Grigoriev I.V."/>
            <person name="Vagvolgyi C."/>
            <person name="Papp T."/>
            <person name="Martin F.M."/>
            <person name="Miettinen O."/>
            <person name="Hibbett D.S."/>
            <person name="Nagy L.G."/>
        </authorList>
    </citation>
    <scope>NUCLEOTIDE SEQUENCE [LARGE SCALE GENOMIC DNA]</scope>
    <source>
        <strain evidence="1 2">FP101781</strain>
    </source>
</reference>